<dbReference type="SMART" id="SM01216">
    <property type="entry name" value="Fmp27_WPPW"/>
    <property type="match status" value="1"/>
</dbReference>
<feature type="region of interest" description="Disordered" evidence="1">
    <location>
        <begin position="2477"/>
        <end position="2511"/>
    </location>
</feature>
<dbReference type="InterPro" id="IPR019415">
    <property type="entry name" value="FMP27_SW_RBG"/>
</dbReference>
<dbReference type="EMBL" id="NHTK01001370">
    <property type="protein sequence ID" value="PPQ99072.1"/>
    <property type="molecule type" value="Genomic_DNA"/>
</dbReference>
<feature type="domain" description="FMP27/BLTP2/Hobbit GFWDK motif-containing RBG unit" evidence="2">
    <location>
        <begin position="1292"/>
        <end position="1477"/>
    </location>
</feature>
<dbReference type="PANTHER" id="PTHR15678:SF6">
    <property type="entry name" value="BRIDGE-LIKE LIPID TRANSFER PROTEIN FAMILY MEMBER 2"/>
    <property type="match status" value="1"/>
</dbReference>
<feature type="region of interest" description="Disordered" evidence="1">
    <location>
        <begin position="2772"/>
        <end position="2817"/>
    </location>
</feature>
<feature type="region of interest" description="Disordered" evidence="1">
    <location>
        <begin position="2189"/>
        <end position="2208"/>
    </location>
</feature>
<dbReference type="Proteomes" id="UP000284842">
    <property type="component" value="Unassembled WGS sequence"/>
</dbReference>
<feature type="compositionally biased region" description="Polar residues" evidence="1">
    <location>
        <begin position="2189"/>
        <end position="2202"/>
    </location>
</feature>
<organism evidence="5 6">
    <name type="scientific">Panaeolus cyanescens</name>
    <dbReference type="NCBI Taxonomy" id="181874"/>
    <lineage>
        <taxon>Eukaryota</taxon>
        <taxon>Fungi</taxon>
        <taxon>Dikarya</taxon>
        <taxon>Basidiomycota</taxon>
        <taxon>Agaricomycotina</taxon>
        <taxon>Agaricomycetes</taxon>
        <taxon>Agaricomycetidae</taxon>
        <taxon>Agaricales</taxon>
        <taxon>Agaricineae</taxon>
        <taxon>Galeropsidaceae</taxon>
        <taxon>Panaeolus</taxon>
    </lineage>
</organism>
<dbReference type="InterPro" id="IPR045167">
    <property type="entry name" value="Hobbit"/>
</dbReference>
<dbReference type="InterPro" id="IPR019449">
    <property type="entry name" value="FMP27_WPPW_RBG"/>
</dbReference>
<name>A0A409Y7K8_9AGAR</name>
<feature type="domain" description="FMP27 WPPW motif-containing RBG unit" evidence="4">
    <location>
        <begin position="1713"/>
        <end position="2152"/>
    </location>
</feature>
<evidence type="ECO:0000259" key="4">
    <source>
        <dbReference type="SMART" id="SM01216"/>
    </source>
</evidence>
<dbReference type="STRING" id="181874.A0A409Y7K8"/>
<dbReference type="InterPro" id="IPR019441">
    <property type="entry name" value="FMP27/BLTP2/Hobbit_GFWDK_RBG"/>
</dbReference>
<reference evidence="5 6" key="1">
    <citation type="journal article" date="2018" name="Evol. Lett.">
        <title>Horizontal gene cluster transfer increased hallucinogenic mushroom diversity.</title>
        <authorList>
            <person name="Reynolds H.T."/>
            <person name="Vijayakumar V."/>
            <person name="Gluck-Thaler E."/>
            <person name="Korotkin H.B."/>
            <person name="Matheny P.B."/>
            <person name="Slot J.C."/>
        </authorList>
    </citation>
    <scope>NUCLEOTIDE SEQUENCE [LARGE SCALE GENOMIC DNA]</scope>
    <source>
        <strain evidence="5 6">2629</strain>
    </source>
</reference>
<feature type="compositionally biased region" description="Polar residues" evidence="1">
    <location>
        <begin position="2499"/>
        <end position="2508"/>
    </location>
</feature>
<evidence type="ECO:0000256" key="1">
    <source>
        <dbReference type="SAM" id="MobiDB-lite"/>
    </source>
</evidence>
<feature type="region of interest" description="Disordered" evidence="1">
    <location>
        <begin position="2564"/>
        <end position="2589"/>
    </location>
</feature>
<protein>
    <submittedName>
        <fullName evidence="5">Uncharacterized protein</fullName>
    </submittedName>
</protein>
<evidence type="ECO:0000313" key="5">
    <source>
        <dbReference type="EMBL" id="PPQ99072.1"/>
    </source>
</evidence>
<feature type="compositionally biased region" description="Polar residues" evidence="1">
    <location>
        <begin position="2568"/>
        <end position="2587"/>
    </location>
</feature>
<evidence type="ECO:0000259" key="2">
    <source>
        <dbReference type="SMART" id="SM01214"/>
    </source>
</evidence>
<dbReference type="Pfam" id="PF10344">
    <property type="entry name" value="Hobbit"/>
    <property type="match status" value="2"/>
</dbReference>
<dbReference type="InParanoid" id="A0A409Y7K8"/>
<dbReference type="SMART" id="SM01214">
    <property type="entry name" value="Fmp27_GFWDK"/>
    <property type="match status" value="1"/>
</dbReference>
<dbReference type="PANTHER" id="PTHR15678">
    <property type="entry name" value="ANTIGEN MLAA-22-RELATED"/>
    <property type="match status" value="1"/>
</dbReference>
<evidence type="ECO:0000313" key="6">
    <source>
        <dbReference type="Proteomes" id="UP000284842"/>
    </source>
</evidence>
<proteinExistence type="predicted"/>
<keyword evidence="6" id="KW-1185">Reference proteome</keyword>
<dbReference type="SMART" id="SM01215">
    <property type="entry name" value="Fmp27_SW"/>
    <property type="match status" value="1"/>
</dbReference>
<gene>
    <name evidence="5" type="ORF">CVT24_003632</name>
</gene>
<feature type="compositionally biased region" description="Basic residues" evidence="1">
    <location>
        <begin position="2782"/>
        <end position="2799"/>
    </location>
</feature>
<dbReference type="FunCoup" id="A0A409Y7K8">
    <property type="interactions" value="185"/>
</dbReference>
<sequence>MDTDVKEKPIRRPRHTRNLTLADFNPSPLARYAWHLFSYITSFLEPYFRPLVRTYVIACLRVGIRWLPKITQALSFDLHDTAISFAHIPGAKIVTQHISLNATLVLTELEQALNGVDARDSNARRDARAMQGMGALKRRLADGFQRSLDKAWGEARGTASISLKLSNVVGSMPRAAKKDSLNVPFLLSPGVIDFATSVKFNPREGTLDRHGLELSLKVGDCSAKVDLLNNILDKLFPKKKVVDPLDLPSPGFTDAPFGSAFTFGSQLSAAIPSPVQSFASSLWSPSSILTTELKSPFSALLSPQTNKTFSARSPSSPFFKALSASMRPKRRYLLQTCQRLNDHRDKVCVVHFILIFILLNPEKSKGSILHSIHVSLSSIGLSILTEAETGPYKALIKGITLDVQISNPSDNDLHSHYLGSRPSSEPYDANNYSLKLLLRSSTLERETRFHVVQLARIGVIDVQALTSQWPSPFFASSPFLSHDPNASLLALHSRVGEINMSDRYQDLQRLINILQLKISSKEKKPGDSSSKPPVFPIPRLALRFEYGPVTMRLIYEHNDQHRAIELRNGGGTLSLMGEYHHAPPPISRLFPAASSVEPLLWTSQLTICIQPILTRVRLKQTFVNEGASTLPGDDFLDDPPILSIGTLDICIDARAIAELDSGMDSFPIFDLGSLAIEGAFLVETICVELWHPISVDATLRIFSLIPVPQVSSPQTGNLQTPENRQARFLKLPKNVITKFAIGHLVVLITAPDISPGESMELSRGFAIRSSLSLDYCSLRPKQEHWFHRPQRHQNRVKLTLPPEIVVDGISSSKSFLPLHEIPSLVRFNMLNFLLRTAVATQFEPDEPAIVGREDVSNSARDVIRIKHAQVDARLSCRTVAGTSHHIDVCEVNARVPFIKLDFQLAHVYSILLGLQTVEILKPPPRKAKNEATSTEELGSKVQTTVRVTVPCIQAYIKLPTQQLMFQVDTISARLHPVDPPKIKVNRLAGYVSLPSEINRWEQRKKNRWDEFLSLQVWEVCFTPLAGSTCISVDGDSGRFRIPCGFILSKLVHDASVVAKAARHIVHMAAAGCYFDMPSPTPEGPKSVPHLTIRLGYLCLEAQDDPFESKLGLIWRAGEDAVKSRLEREDAFAAKVSTILAAESITSPTLQGQEGETHYQFSPQHTVSIEEARRRMDDVHFLDWNLRLQHSEEHRWEKESAVLRRLNGSYEAESSVPLPSFMKIPPVTSDPPLLRVMFEGLCLTISPPSFEPEKLPDVMYDLGNGLPRDTQFSLLVPMHVHFTLSSLKITLRDYPLPLVHIPPREDRSQIAWTFDTDIIIAEEMGTEHSVDWVDCPIITPDLVLHGETLMSISVPKTIMPVKTYAAPIIKVSTSEPTCFGWGVSYTPAIQDVMRIVDTLSSVPRDSSPPLGFWDKVSCYAVNSSPTPNMILASSRVAREREVHVRRRHSFLYERYSTFTPRTMLHINIIVGSRDPFNITDAGSGFVLTWQGSPEIRVNYENYQKELIQVLSDEMLIAVPVLDHLNSSATNIKTKSYKKVCAHLTSGVRFGVGFVLERACDIDCSYCRGSDFYRDCRYFTFRPHYDVLLEMKDSPPTRKVSTDPSTSVLNFIHFSLSLASATKSKDTKSVQKPSNLHLTPKTFAHFWAWCALFEGALSLPIRQGNYYPPRPISPKFGRHLATIKYRFSLPKLYFMHGYIDDSRETWMDGVTTWIGIKGKVDDLQADLHQREEDLRGAEVVPDDRNTVRKKNMYAAEVVTQGLELRALLATFSEPLKKSVEINETPQRSNYRKHTGLPNIASDSVWRDLEDFVELDWTPPSIPVLHALPLASCPHFTYCKRNTALPGNQTKISKFGTEHSHICLLGKEPSVSRTQITLASARVDELKQQLKGKSEGGRTSEIKSLEKMISLIEDYITVLKEADVKSQFSQSIPSVNYYLPADIVSSDEWAEFDNVYQVHCPSVFMDSAVRDIMMQYYYCSRDRRGFEYHLSTRAVKFIRDQAKAALSTEMYGDKDKDKTTNSAQAAASALRKILRGDNSTKISVDLAKDRPLPDQHRPIDPLDGWDDGVSLRKSHCFLLLKPQIVLHGEDPADSCVLAAAQGKLQSFAIMDTLNANDPITGKVMSRNYASLSGLQIFAPTHVAASLDGSVPLEVLIDLRCESRSFERLVPQAEATFHYDKFNRLRLRNNLTSGTARASDHSSGSNEDTHLRDQTDLIRVHVPRFTMSANAEHFQAISSILTKLLLFSDPAHKTRLDRLETLIFTYDFTDLNSAANVVTSLQGRLRDALETEKLALRNPRFSGAEDNRIRLLQIQFDIFLLVEELNLLFDAIKMAQDRFDDRATQKSALLLHASSTELSWRMLDSRRNLLSKLVVANINFYWLSRQDSSTVNHLSIGDLTAFDGSRYAIWAEIVSKYEEPSNHPLYKRGLFLLANWTILAPVGGITIYECFEMSLHPIRLQIDAKVGRKVMEYIWPNRKEDDAGAEGDKPVQVETSARAEVKSPTSGRSSIDSPRALYGGSLAGDGGTLLAPRKLANSRSFTDLRSAKGGSGTSTPFLNAPGFLQRTRSSDRLQVSTSSDSQTTPGTSQVSELETEVVETRKKEVGDAQVMKTRSSQKSFILVRISSIHVLLSMVKEGSFECHDAKIKTRELEYKNQTWSFEELVQQFIPSNKNWTGWVKMAFHQPLVPVLPVAKELLSKTKWTASKSNSVHDNPFRLLHPTQMLATDDDDRLNFLHTDPYRKDGKSIWRNPLKHKEEGPRLTSKPLTTEPEIFVEPEESGEHAPAGRKRVKSLFGNRSRRSTSRAQGSTNGVSILKFNGE</sequence>
<feature type="compositionally biased region" description="Polar residues" evidence="1">
    <location>
        <begin position="2800"/>
        <end position="2809"/>
    </location>
</feature>
<feature type="compositionally biased region" description="Basic and acidic residues" evidence="1">
    <location>
        <begin position="2477"/>
        <end position="2497"/>
    </location>
</feature>
<evidence type="ECO:0000259" key="3">
    <source>
        <dbReference type="SMART" id="SM01215"/>
    </source>
</evidence>
<accession>A0A409Y7K8</accession>
<dbReference type="OrthoDB" id="1562405at2759"/>
<feature type="domain" description="FMP27 SW motif-containing RBG unit" evidence="3">
    <location>
        <begin position="1170"/>
        <end position="1274"/>
    </location>
</feature>
<comment type="caution">
    <text evidence="5">The sequence shown here is derived from an EMBL/GenBank/DDBJ whole genome shotgun (WGS) entry which is preliminary data.</text>
</comment>